<evidence type="ECO:0000313" key="3">
    <source>
        <dbReference type="EMBL" id="MBY0755857.1"/>
    </source>
</evidence>
<feature type="transmembrane region" description="Helical" evidence="2">
    <location>
        <begin position="81"/>
        <end position="105"/>
    </location>
</feature>
<keyword evidence="2" id="KW-1133">Transmembrane helix</keyword>
<keyword evidence="4" id="KW-1185">Reference proteome</keyword>
<keyword evidence="2" id="KW-0472">Membrane</keyword>
<keyword evidence="2" id="KW-0812">Transmembrane</keyword>
<dbReference type="EMBL" id="JAIKTU010000007">
    <property type="protein sequence ID" value="MBY0755857.1"/>
    <property type="molecule type" value="Genomic_DNA"/>
</dbReference>
<sequence>MSKKEGMDINNQEDTNVEEVVESLELKKEEGPEEELVKEDIVVESTDEEEAEEKNKDKIIVEVDANPSFIKKLFSNILDQAVILGVSAILLLVFDLLIGFIGYMVVEPTSILLIIYVIVNILYFPIFEAKNIRTIGKRILGIG</sequence>
<accession>A0ABS7KZ46</accession>
<organism evidence="3 4">
    <name type="scientific">Clostridium sardiniense</name>
    <name type="common">Clostridium absonum</name>
    <dbReference type="NCBI Taxonomy" id="29369"/>
    <lineage>
        <taxon>Bacteria</taxon>
        <taxon>Bacillati</taxon>
        <taxon>Bacillota</taxon>
        <taxon>Clostridia</taxon>
        <taxon>Eubacteriales</taxon>
        <taxon>Clostridiaceae</taxon>
        <taxon>Clostridium</taxon>
    </lineage>
</organism>
<comment type="caution">
    <text evidence="3">The sequence shown here is derived from an EMBL/GenBank/DDBJ whole genome shotgun (WGS) entry which is preliminary data.</text>
</comment>
<evidence type="ECO:0000256" key="1">
    <source>
        <dbReference type="SAM" id="MobiDB-lite"/>
    </source>
</evidence>
<evidence type="ECO:0000256" key="2">
    <source>
        <dbReference type="SAM" id="Phobius"/>
    </source>
</evidence>
<feature type="region of interest" description="Disordered" evidence="1">
    <location>
        <begin position="24"/>
        <end position="50"/>
    </location>
</feature>
<protein>
    <submittedName>
        <fullName evidence="3">RDD family protein</fullName>
    </submittedName>
</protein>
<gene>
    <name evidence="3" type="ORF">K5V21_10360</name>
</gene>
<dbReference type="Proteomes" id="UP001299068">
    <property type="component" value="Unassembled WGS sequence"/>
</dbReference>
<proteinExistence type="predicted"/>
<name>A0ABS7KZ46_CLOSR</name>
<feature type="transmembrane region" description="Helical" evidence="2">
    <location>
        <begin position="111"/>
        <end position="129"/>
    </location>
</feature>
<reference evidence="3 4" key="1">
    <citation type="journal article" date="2021" name="Cell Host Microbe">
        <title>in vivo commensal control of Clostridioides difficile virulence.</title>
        <authorList>
            <person name="Girinathan B.P."/>
            <person name="Dibenedetto N."/>
            <person name="Worley J.N."/>
            <person name="Peltier J."/>
            <person name="Arrieta-Ortiz M.L."/>
            <person name="Rupa Christinal Immanuel S."/>
            <person name="Lavin R."/>
            <person name="Delaney M.L."/>
            <person name="Cummins C."/>
            <person name="Hoffmann M."/>
            <person name="Luo Y."/>
            <person name="Gonzalez-Escalona N."/>
            <person name="Allard M."/>
            <person name="Onderdonk A.B."/>
            <person name="Gerber G.K."/>
            <person name="Sonenshein A.L."/>
            <person name="Baliga N."/>
            <person name="Dupuy B."/>
            <person name="Bry L."/>
        </authorList>
    </citation>
    <scope>NUCLEOTIDE SEQUENCE [LARGE SCALE GENOMIC DNA]</scope>
    <source>
        <strain evidence="3 4">DSM 599</strain>
    </source>
</reference>
<evidence type="ECO:0000313" key="4">
    <source>
        <dbReference type="Proteomes" id="UP001299068"/>
    </source>
</evidence>
<dbReference type="RefSeq" id="WP_221861186.1">
    <property type="nucleotide sequence ID" value="NZ_JAIKTU010000007.1"/>
</dbReference>